<organism evidence="1">
    <name type="scientific">Rodentolepis nana</name>
    <name type="common">Dwarf tapeworm</name>
    <name type="synonym">Hymenolepis nana</name>
    <dbReference type="NCBI Taxonomy" id="102285"/>
    <lineage>
        <taxon>Eukaryota</taxon>
        <taxon>Metazoa</taxon>
        <taxon>Spiralia</taxon>
        <taxon>Lophotrochozoa</taxon>
        <taxon>Platyhelminthes</taxon>
        <taxon>Cestoda</taxon>
        <taxon>Eucestoda</taxon>
        <taxon>Cyclophyllidea</taxon>
        <taxon>Hymenolepididae</taxon>
        <taxon>Rodentolepis</taxon>
    </lineage>
</organism>
<sequence>MFMLHSTYLIQAKYHKYICYCSDSSSLRLLNSWSTMLTKFEFCRLPAISFISLEVILVVRGLPPITLSLFKRRLKSPSCKLLRILYSFSRYSSSSSILIALFVCWFSVVSSCSISVTVSSTLRGLSSTCLCSSGIVGPLSPLQISSKSRIVFQ</sequence>
<dbReference type="WBParaSite" id="HNAJ_0000608601-mRNA-1">
    <property type="protein sequence ID" value="HNAJ_0000608601-mRNA-1"/>
    <property type="gene ID" value="HNAJ_0000608601"/>
</dbReference>
<reference evidence="1" key="1">
    <citation type="submission" date="2017-02" db="UniProtKB">
        <authorList>
            <consortium name="WormBaseParasite"/>
        </authorList>
    </citation>
    <scope>IDENTIFICATION</scope>
</reference>
<accession>A0A0R3TG95</accession>
<evidence type="ECO:0000313" key="1">
    <source>
        <dbReference type="WBParaSite" id="HNAJ_0000608601-mRNA-1"/>
    </source>
</evidence>
<protein>
    <submittedName>
        <fullName evidence="1">Ovule protein</fullName>
    </submittedName>
</protein>
<proteinExistence type="predicted"/>
<dbReference type="AlphaFoldDB" id="A0A0R3TG95"/>
<name>A0A0R3TG95_RODNA</name>